<feature type="compositionally biased region" description="Basic residues" evidence="13">
    <location>
        <begin position="944"/>
        <end position="960"/>
    </location>
</feature>
<evidence type="ECO:0000256" key="10">
    <source>
        <dbReference type="ARBA" id="ARBA00022884"/>
    </source>
</evidence>
<proteinExistence type="inferred from homology"/>
<dbReference type="CDD" id="cd03221">
    <property type="entry name" value="ABCF_EF-3"/>
    <property type="match status" value="1"/>
</dbReference>
<evidence type="ECO:0000256" key="4">
    <source>
        <dbReference type="ARBA" id="ARBA00022490"/>
    </source>
</evidence>
<protein>
    <recommendedName>
        <fullName evidence="14">ABC transporter domain-containing protein</fullName>
    </recommendedName>
</protein>
<feature type="domain" description="ABC transporter" evidence="14">
    <location>
        <begin position="353"/>
        <end position="572"/>
    </location>
</feature>
<comment type="pathway">
    <text evidence="2">Protein biosynthesis; polypeptide chain elongation.</text>
</comment>
<dbReference type="InterPro" id="IPR015688">
    <property type="entry name" value="eEF3_ABC2_chromodomain-like"/>
</dbReference>
<dbReference type="PROSITE" id="PS50893">
    <property type="entry name" value="ABC_TRANSPORTER_2"/>
    <property type="match status" value="2"/>
</dbReference>
<sequence>MYVVEAVCKENGSRGEPFMVGLYPTVLEALGDKQKEVRSAGKSAVKAFKKLTSKRKGCCAAVMPMLLEAMGSSKWQTKEAALSQLAAFSESSPAQVSHALPELVPIICDLMYDTKEDVAKAAKDAMEKAMNTTGNKDLEPLLPELFEALKEPTKVPETIHVLASTTFVQTVTRGALALVSPLLLRGYNERKATIKRQCSVITSNMSKLVEEPEEAAPFLPHLMPAVEKASQEVADPEARGVCEKAFEQLKRIDEAAKAAKPRATDPVSIKGFLTEKFGAFDDTVATYVSVCCAALVQSKEWDPAVWEKHTEPYMKLVMDSQPVKDYAKPFAEKMEEEAAVPEEEEDEDAAELLCDCKFTLAYGSKILLHNTNLKLRRGLKYGLLGGNDSGKTTLMRAIANEQVEGFPDSTQVKCVFVEADILGELSHLSCVDYILEYPGIKEIGATRESVMGRLSDVGFIEGEGVACMLNMVGTLSGGWRMKLALARAMLQNADVLLMDEPTNHLDVLNVKWVTDYLCGLANVTCVMVSHDTKFLDTVCSNILRIQDLKLKAHKGNLSSYVEKYPDAMSFFSFKATKSKMSFPQPGFLEGVKSKGKPLMKMANCEFTYPGNQKPTIINITCMVSLASRVACVGQNGAGKSTMIKILTGELVPQVGEVWNHPNARIAYVAQHAFHHIENHLTKTPNEYIQWRYQYGDDREGLAKDSMIVTEEEKKLKQQPFLVDVTDSDGNVVRIKKQIEELYGGRRSVKKGYEYECKFLNTGPEGNQYVPGDKLIKLGWEKDMKLVDEKIAARDRMASRPLTKANVEQHLADVGLEAEYATHTRISALSGGQKVKVVLAAAMWNQPHIVILDEPTNYLDRDALGALAGAIEEFEGGVVMITHNDEFCRQLCPERWVLERGPDNIGRMSTEGDAEWMTNILKGDVNFKDAATEDRVDAMGNVIKGKQRKKKLSKREAKKKQKEREAKIAAGLEVTSSDEDM</sequence>
<dbReference type="InterPro" id="IPR050611">
    <property type="entry name" value="ABCF"/>
</dbReference>
<dbReference type="InterPro" id="IPR016024">
    <property type="entry name" value="ARM-type_fold"/>
</dbReference>
<dbReference type="AlphaFoldDB" id="A0A7R9TLB0"/>
<dbReference type="Pfam" id="PF00005">
    <property type="entry name" value="ABC_tran"/>
    <property type="match status" value="3"/>
</dbReference>
<comment type="similarity">
    <text evidence="3">Belongs to the ABC transporter superfamily. ABCF family. EF3 subfamily.</text>
</comment>
<name>A0A7R9TLB0_9VIRI</name>
<evidence type="ECO:0000256" key="7">
    <source>
        <dbReference type="ARBA" id="ARBA00022768"/>
    </source>
</evidence>
<evidence type="ECO:0000313" key="15">
    <source>
        <dbReference type="EMBL" id="CAD8237948.1"/>
    </source>
</evidence>
<evidence type="ECO:0000256" key="12">
    <source>
        <dbReference type="ARBA" id="ARBA00049360"/>
    </source>
</evidence>
<evidence type="ECO:0000256" key="1">
    <source>
        <dbReference type="ARBA" id="ARBA00004496"/>
    </source>
</evidence>
<dbReference type="PANTHER" id="PTHR19211:SF5">
    <property type="entry name" value="ELONGATION FACTOR 3A-RELATED"/>
    <property type="match status" value="1"/>
</dbReference>
<dbReference type="GO" id="GO:0005737">
    <property type="term" value="C:cytoplasm"/>
    <property type="evidence" value="ECO:0007669"/>
    <property type="project" value="UniProtKB-SubCell"/>
</dbReference>
<evidence type="ECO:0000256" key="6">
    <source>
        <dbReference type="ARBA" id="ARBA00022741"/>
    </source>
</evidence>
<dbReference type="SMART" id="SM00382">
    <property type="entry name" value="AAA"/>
    <property type="match status" value="2"/>
</dbReference>
<dbReference type="PANTHER" id="PTHR19211">
    <property type="entry name" value="ATP-BINDING TRANSPORT PROTEIN-RELATED"/>
    <property type="match status" value="1"/>
</dbReference>
<dbReference type="CDD" id="cd18626">
    <property type="entry name" value="CD_eEF3"/>
    <property type="match status" value="1"/>
</dbReference>
<dbReference type="InterPro" id="IPR027417">
    <property type="entry name" value="P-loop_NTPase"/>
</dbReference>
<keyword evidence="11" id="KW-0648">Protein biosynthesis</keyword>
<evidence type="ECO:0000256" key="8">
    <source>
        <dbReference type="ARBA" id="ARBA00022801"/>
    </source>
</evidence>
<dbReference type="GO" id="GO:0003746">
    <property type="term" value="F:translation elongation factor activity"/>
    <property type="evidence" value="ECO:0007669"/>
    <property type="project" value="UniProtKB-KW"/>
</dbReference>
<evidence type="ECO:0000256" key="13">
    <source>
        <dbReference type="SAM" id="MobiDB-lite"/>
    </source>
</evidence>
<evidence type="ECO:0000256" key="2">
    <source>
        <dbReference type="ARBA" id="ARBA00004815"/>
    </source>
</evidence>
<evidence type="ECO:0000259" key="14">
    <source>
        <dbReference type="PROSITE" id="PS50893"/>
    </source>
</evidence>
<dbReference type="InterPro" id="IPR003439">
    <property type="entry name" value="ABC_transporter-like_ATP-bd"/>
</dbReference>
<dbReference type="GO" id="GO:0003723">
    <property type="term" value="F:RNA binding"/>
    <property type="evidence" value="ECO:0007669"/>
    <property type="project" value="UniProtKB-KW"/>
</dbReference>
<comment type="subcellular location">
    <subcellularLocation>
        <location evidence="1">Cytoplasm</location>
    </subcellularLocation>
</comment>
<keyword evidence="7" id="KW-0251">Elongation factor</keyword>
<dbReference type="InterPro" id="IPR011989">
    <property type="entry name" value="ARM-like"/>
</dbReference>
<dbReference type="SUPFAM" id="SSF48371">
    <property type="entry name" value="ARM repeat"/>
    <property type="match status" value="1"/>
</dbReference>
<reference evidence="15" key="1">
    <citation type="submission" date="2021-01" db="EMBL/GenBank/DDBJ databases">
        <authorList>
            <person name="Corre E."/>
            <person name="Pelletier E."/>
            <person name="Niang G."/>
            <person name="Scheremetjew M."/>
            <person name="Finn R."/>
            <person name="Kale V."/>
            <person name="Holt S."/>
            <person name="Cochrane G."/>
            <person name="Meng A."/>
            <person name="Brown T."/>
            <person name="Cohen L."/>
        </authorList>
    </citation>
    <scope>NUCLEOTIDE SEQUENCE</scope>
    <source>
        <strain evidence="15">CCMP1413</strain>
    </source>
</reference>
<dbReference type="Gene3D" id="3.40.50.300">
    <property type="entry name" value="P-loop containing nucleotide triphosphate hydrolases"/>
    <property type="match status" value="2"/>
</dbReference>
<dbReference type="SUPFAM" id="SSF52540">
    <property type="entry name" value="P-loop containing nucleoside triphosphate hydrolases"/>
    <property type="match status" value="2"/>
</dbReference>
<feature type="region of interest" description="Disordered" evidence="13">
    <location>
        <begin position="944"/>
        <end position="980"/>
    </location>
</feature>
<dbReference type="EMBL" id="HBDZ01007096">
    <property type="protein sequence ID" value="CAD8237948.1"/>
    <property type="molecule type" value="Transcribed_RNA"/>
</dbReference>
<evidence type="ECO:0000256" key="3">
    <source>
        <dbReference type="ARBA" id="ARBA00011054"/>
    </source>
</evidence>
<organism evidence="15">
    <name type="scientific">Prasinoderma coloniale</name>
    <dbReference type="NCBI Taxonomy" id="156133"/>
    <lineage>
        <taxon>Eukaryota</taxon>
        <taxon>Viridiplantae</taxon>
        <taxon>Prasinodermophyta</taxon>
        <taxon>Prasinodermophyceae</taxon>
        <taxon>Prasinodermales</taxon>
        <taxon>Prasinodermaceae</taxon>
        <taxon>Prasinoderma</taxon>
    </lineage>
</organism>
<keyword evidence="4" id="KW-0963">Cytoplasm</keyword>
<accession>A0A7R9TLB0</accession>
<dbReference type="Pfam" id="PF24984">
    <property type="entry name" value="HEAT_EF3_GNC1"/>
    <property type="match status" value="1"/>
</dbReference>
<dbReference type="InterPro" id="IPR003593">
    <property type="entry name" value="AAA+_ATPase"/>
</dbReference>
<keyword evidence="10" id="KW-0694">RNA-binding</keyword>
<evidence type="ECO:0000256" key="9">
    <source>
        <dbReference type="ARBA" id="ARBA00022840"/>
    </source>
</evidence>
<feature type="domain" description="ABC transporter" evidence="14">
    <location>
        <begin position="599"/>
        <end position="924"/>
    </location>
</feature>
<dbReference type="Gene3D" id="2.40.50.990">
    <property type="match status" value="1"/>
</dbReference>
<dbReference type="InterPro" id="IPR017871">
    <property type="entry name" value="ABC_transporter-like_CS"/>
</dbReference>
<evidence type="ECO:0000256" key="5">
    <source>
        <dbReference type="ARBA" id="ARBA00022737"/>
    </source>
</evidence>
<dbReference type="Pfam" id="PF24987">
    <property type="entry name" value="HEAT_EF3_N"/>
    <property type="match status" value="1"/>
</dbReference>
<gene>
    <name evidence="15" type="ORF">PCOL08062_LOCUS5427</name>
</gene>
<dbReference type="InterPro" id="IPR047038">
    <property type="entry name" value="eEF3_chromodomain-like_sf"/>
</dbReference>
<keyword evidence="8" id="KW-0378">Hydrolase</keyword>
<keyword evidence="6" id="KW-0547">Nucleotide-binding</keyword>
<dbReference type="GO" id="GO:0005524">
    <property type="term" value="F:ATP binding"/>
    <property type="evidence" value="ECO:0007669"/>
    <property type="project" value="UniProtKB-KW"/>
</dbReference>
<comment type="catalytic activity">
    <reaction evidence="12">
        <text>ATP + H2O = ADP + phosphate + H(+)</text>
        <dbReference type="Rhea" id="RHEA:13065"/>
        <dbReference type="ChEBI" id="CHEBI:15377"/>
        <dbReference type="ChEBI" id="CHEBI:15378"/>
        <dbReference type="ChEBI" id="CHEBI:30616"/>
        <dbReference type="ChEBI" id="CHEBI:43474"/>
        <dbReference type="ChEBI" id="CHEBI:456216"/>
    </reaction>
</comment>
<dbReference type="PROSITE" id="PS00211">
    <property type="entry name" value="ABC_TRANSPORTER_1"/>
    <property type="match status" value="2"/>
</dbReference>
<evidence type="ECO:0000256" key="11">
    <source>
        <dbReference type="ARBA" id="ARBA00022917"/>
    </source>
</evidence>
<dbReference type="GO" id="GO:0016887">
    <property type="term" value="F:ATP hydrolysis activity"/>
    <property type="evidence" value="ECO:0007669"/>
    <property type="project" value="InterPro"/>
</dbReference>
<keyword evidence="5" id="KW-0677">Repeat</keyword>
<keyword evidence="9" id="KW-0067">ATP-binding</keyword>
<dbReference type="Gene3D" id="1.25.10.10">
    <property type="entry name" value="Leucine-rich Repeat Variant"/>
    <property type="match status" value="1"/>
</dbReference>